<reference evidence="1" key="1">
    <citation type="journal article" date="2015" name="Nature">
        <title>Complex archaea that bridge the gap between prokaryotes and eukaryotes.</title>
        <authorList>
            <person name="Spang A."/>
            <person name="Saw J.H."/>
            <person name="Jorgensen S.L."/>
            <person name="Zaremba-Niedzwiedzka K."/>
            <person name="Martijn J."/>
            <person name="Lind A.E."/>
            <person name="van Eijk R."/>
            <person name="Schleper C."/>
            <person name="Guy L."/>
            <person name="Ettema T.J."/>
        </authorList>
    </citation>
    <scope>NUCLEOTIDE SEQUENCE</scope>
</reference>
<proteinExistence type="predicted"/>
<gene>
    <name evidence="1" type="ORF">LCGC14_1928400</name>
</gene>
<evidence type="ECO:0000313" key="1">
    <source>
        <dbReference type="EMBL" id="KKL88071.1"/>
    </source>
</evidence>
<feature type="non-terminal residue" evidence="1">
    <location>
        <position position="1"/>
    </location>
</feature>
<accession>A0A0F9GC39</accession>
<evidence type="ECO:0008006" key="2">
    <source>
        <dbReference type="Google" id="ProtNLM"/>
    </source>
</evidence>
<dbReference type="EMBL" id="LAZR01020668">
    <property type="protein sequence ID" value="KKL88071.1"/>
    <property type="molecule type" value="Genomic_DNA"/>
</dbReference>
<protein>
    <recommendedName>
        <fullName evidence="2">GguC protein</fullName>
    </recommendedName>
</protein>
<dbReference type="AlphaFoldDB" id="A0A0F9GC39"/>
<name>A0A0F9GC39_9ZZZZ</name>
<sequence length="123" mass="13714">SKLRPAAFGPEILLGDLPRNLRGTSRIHRGDRVIWEKAFASGETNMSHSLANLEHHHFKYDQFRQPGDVHVHMFGTATLSFADGIEAIDGDLFEIEASDFGMPLRNRLVVNEETSIPTTVCAL</sequence>
<comment type="caution">
    <text evidence="1">The sequence shown here is derived from an EMBL/GenBank/DDBJ whole genome shotgun (WGS) entry which is preliminary data.</text>
</comment>
<organism evidence="1">
    <name type="scientific">marine sediment metagenome</name>
    <dbReference type="NCBI Taxonomy" id="412755"/>
    <lineage>
        <taxon>unclassified sequences</taxon>
        <taxon>metagenomes</taxon>
        <taxon>ecological metagenomes</taxon>
    </lineage>
</organism>